<proteinExistence type="predicted"/>
<protein>
    <submittedName>
        <fullName evidence="1">Uncharacterized protein</fullName>
    </submittedName>
</protein>
<keyword evidence="2" id="KW-1185">Reference proteome</keyword>
<evidence type="ECO:0000313" key="1">
    <source>
        <dbReference type="EMBL" id="GJT89479.1"/>
    </source>
</evidence>
<reference evidence="1" key="2">
    <citation type="submission" date="2022-01" db="EMBL/GenBank/DDBJ databases">
        <authorList>
            <person name="Yamashiro T."/>
            <person name="Shiraishi A."/>
            <person name="Satake H."/>
            <person name="Nakayama K."/>
        </authorList>
    </citation>
    <scope>NUCLEOTIDE SEQUENCE</scope>
</reference>
<evidence type="ECO:0000313" key="2">
    <source>
        <dbReference type="Proteomes" id="UP001151760"/>
    </source>
</evidence>
<gene>
    <name evidence="1" type="ORF">Tco_1071196</name>
</gene>
<dbReference type="EMBL" id="BQNB010019828">
    <property type="protein sequence ID" value="GJT89479.1"/>
    <property type="molecule type" value="Genomic_DNA"/>
</dbReference>
<name>A0ABQ5HPK8_9ASTR</name>
<dbReference type="Proteomes" id="UP001151760">
    <property type="component" value="Unassembled WGS sequence"/>
</dbReference>
<sequence length="97" mass="10721">MVTSAVAGGGDSQSDEDAEVELHCSAQCLIEDEDVVKRLRSPYTSVLGALMSMGRVFETHLRIRRVKQSGEIDIEFKTVNEYTVKVNEVKVIMSESA</sequence>
<reference evidence="1" key="1">
    <citation type="journal article" date="2022" name="Int. J. Mol. Sci.">
        <title>Draft Genome of Tanacetum Coccineum: Genomic Comparison of Closely Related Tanacetum-Family Plants.</title>
        <authorList>
            <person name="Yamashiro T."/>
            <person name="Shiraishi A."/>
            <person name="Nakayama K."/>
            <person name="Satake H."/>
        </authorList>
    </citation>
    <scope>NUCLEOTIDE SEQUENCE</scope>
</reference>
<accession>A0ABQ5HPK8</accession>
<comment type="caution">
    <text evidence="1">The sequence shown here is derived from an EMBL/GenBank/DDBJ whole genome shotgun (WGS) entry which is preliminary data.</text>
</comment>
<organism evidence="1 2">
    <name type="scientific">Tanacetum coccineum</name>
    <dbReference type="NCBI Taxonomy" id="301880"/>
    <lineage>
        <taxon>Eukaryota</taxon>
        <taxon>Viridiplantae</taxon>
        <taxon>Streptophyta</taxon>
        <taxon>Embryophyta</taxon>
        <taxon>Tracheophyta</taxon>
        <taxon>Spermatophyta</taxon>
        <taxon>Magnoliopsida</taxon>
        <taxon>eudicotyledons</taxon>
        <taxon>Gunneridae</taxon>
        <taxon>Pentapetalae</taxon>
        <taxon>asterids</taxon>
        <taxon>campanulids</taxon>
        <taxon>Asterales</taxon>
        <taxon>Asteraceae</taxon>
        <taxon>Asteroideae</taxon>
        <taxon>Anthemideae</taxon>
        <taxon>Anthemidinae</taxon>
        <taxon>Tanacetum</taxon>
    </lineage>
</organism>